<dbReference type="Proteomes" id="UP000292884">
    <property type="component" value="Unassembled WGS sequence"/>
</dbReference>
<evidence type="ECO:0000259" key="3">
    <source>
        <dbReference type="PROSITE" id="PS51781"/>
    </source>
</evidence>
<accession>A0A4R0MRI0</accession>
<keyword evidence="1" id="KW-0812">Transmembrane</keyword>
<keyword evidence="1" id="KW-1133">Transmembrane helix</keyword>
<protein>
    <submittedName>
        <fullName evidence="4">SH3 domain-containing protein</fullName>
    </submittedName>
</protein>
<feature type="chain" id="PRO_5020198634" evidence="2">
    <location>
        <begin position="22"/>
        <end position="238"/>
    </location>
</feature>
<dbReference type="Gene3D" id="2.30.30.40">
    <property type="entry name" value="SH3 Domains"/>
    <property type="match status" value="1"/>
</dbReference>
<dbReference type="RefSeq" id="WP_131554502.1">
    <property type="nucleotide sequence ID" value="NZ_SJSK01000004.1"/>
</dbReference>
<sequence>MMNRFFSLLISLVLFSFSVNGQDLYKVTADKLNVRETKDPSSKKIGFVPQDENVQVLDSTDAKYFKIKVTNGEGWVSKDFLQRISPEPVKQPQVQKVVVEQKTSKDNSKLFFISFIVLVMIALLYFIFKFLNSKILMAISTCIVLAVGYLSYLNFIVEKSVSGKYVSIGDGDYQSFEFKPANAVVIEDTYTDTLITTKYDVEGDMIKFKQQENTILLLIRDNNTLVGEGFTRGTFKKN</sequence>
<dbReference type="AlphaFoldDB" id="A0A4R0MRI0"/>
<proteinExistence type="predicted"/>
<feature type="transmembrane region" description="Helical" evidence="1">
    <location>
        <begin position="135"/>
        <end position="157"/>
    </location>
</feature>
<feature type="transmembrane region" description="Helical" evidence="1">
    <location>
        <begin position="110"/>
        <end position="128"/>
    </location>
</feature>
<dbReference type="PROSITE" id="PS51781">
    <property type="entry name" value="SH3B"/>
    <property type="match status" value="1"/>
</dbReference>
<keyword evidence="2" id="KW-0732">Signal</keyword>
<keyword evidence="5" id="KW-1185">Reference proteome</keyword>
<feature type="signal peptide" evidence="2">
    <location>
        <begin position="1"/>
        <end position="21"/>
    </location>
</feature>
<dbReference type="OrthoDB" id="761626at2"/>
<name>A0A4R0MRI0_9SPHI</name>
<organism evidence="4 5">
    <name type="scientific">Pedobacter frigiditerrae</name>
    <dbReference type="NCBI Taxonomy" id="2530452"/>
    <lineage>
        <taxon>Bacteria</taxon>
        <taxon>Pseudomonadati</taxon>
        <taxon>Bacteroidota</taxon>
        <taxon>Sphingobacteriia</taxon>
        <taxon>Sphingobacteriales</taxon>
        <taxon>Sphingobacteriaceae</taxon>
        <taxon>Pedobacter</taxon>
    </lineage>
</organism>
<dbReference type="EMBL" id="SJSK01000004">
    <property type="protein sequence ID" value="TCC89515.1"/>
    <property type="molecule type" value="Genomic_DNA"/>
</dbReference>
<dbReference type="Pfam" id="PF08239">
    <property type="entry name" value="SH3_3"/>
    <property type="match status" value="1"/>
</dbReference>
<dbReference type="InterPro" id="IPR003646">
    <property type="entry name" value="SH3-like_bac-type"/>
</dbReference>
<keyword evidence="1" id="KW-0472">Membrane</keyword>
<evidence type="ECO:0000256" key="1">
    <source>
        <dbReference type="SAM" id="Phobius"/>
    </source>
</evidence>
<comment type="caution">
    <text evidence="4">The sequence shown here is derived from an EMBL/GenBank/DDBJ whole genome shotgun (WGS) entry which is preliminary data.</text>
</comment>
<evidence type="ECO:0000313" key="4">
    <source>
        <dbReference type="EMBL" id="TCC89515.1"/>
    </source>
</evidence>
<gene>
    <name evidence="4" type="ORF">EZ428_17645</name>
</gene>
<reference evidence="4 5" key="1">
    <citation type="submission" date="2019-02" db="EMBL/GenBank/DDBJ databases">
        <title>Pedobacter sp. RP-1-13 sp. nov., isolated from Arctic soil.</title>
        <authorList>
            <person name="Dahal R.H."/>
        </authorList>
    </citation>
    <scope>NUCLEOTIDE SEQUENCE [LARGE SCALE GENOMIC DNA]</scope>
    <source>
        <strain evidence="4 5">RP-1-13</strain>
    </source>
</reference>
<evidence type="ECO:0000256" key="2">
    <source>
        <dbReference type="SAM" id="SignalP"/>
    </source>
</evidence>
<feature type="domain" description="SH3b" evidence="3">
    <location>
        <begin position="22"/>
        <end position="85"/>
    </location>
</feature>
<evidence type="ECO:0000313" key="5">
    <source>
        <dbReference type="Proteomes" id="UP000292884"/>
    </source>
</evidence>